<dbReference type="EMBL" id="JBIHMK010000200">
    <property type="protein sequence ID" value="MFH0252024.1"/>
    <property type="molecule type" value="Genomic_DNA"/>
</dbReference>
<accession>A0ABW7I1H4</accession>
<protein>
    <recommendedName>
        <fullName evidence="4">DUF5302 domain-containing protein</fullName>
    </recommendedName>
</protein>
<feature type="region of interest" description="Disordered" evidence="1">
    <location>
        <begin position="1"/>
        <end position="57"/>
    </location>
</feature>
<feature type="compositionally biased region" description="Basic and acidic residues" evidence="1">
    <location>
        <begin position="7"/>
        <end position="18"/>
    </location>
</feature>
<evidence type="ECO:0000313" key="3">
    <source>
        <dbReference type="Proteomes" id="UP001607069"/>
    </source>
</evidence>
<comment type="caution">
    <text evidence="2">The sequence shown here is derived from an EMBL/GenBank/DDBJ whole genome shotgun (WGS) entry which is preliminary data.</text>
</comment>
<proteinExistence type="predicted"/>
<reference evidence="2 3" key="1">
    <citation type="submission" date="2024-10" db="EMBL/GenBank/DDBJ databases">
        <authorList>
            <person name="Cho J.-C."/>
        </authorList>
    </citation>
    <scope>NUCLEOTIDE SEQUENCE [LARGE SCALE GENOMIC DNA]</scope>
    <source>
        <strain evidence="2 3">KCTC29696</strain>
    </source>
</reference>
<keyword evidence="3" id="KW-1185">Reference proteome</keyword>
<dbReference type="Proteomes" id="UP001607069">
    <property type="component" value="Unassembled WGS sequence"/>
</dbReference>
<evidence type="ECO:0000256" key="1">
    <source>
        <dbReference type="SAM" id="MobiDB-lite"/>
    </source>
</evidence>
<feature type="compositionally biased region" description="Basic residues" evidence="1">
    <location>
        <begin position="48"/>
        <end position="57"/>
    </location>
</feature>
<gene>
    <name evidence="2" type="ORF">ACG5V6_27930</name>
</gene>
<name>A0ABW7I1H4_9ACTN</name>
<evidence type="ECO:0000313" key="2">
    <source>
        <dbReference type="EMBL" id="MFH0252024.1"/>
    </source>
</evidence>
<dbReference type="RefSeq" id="WP_237883057.1">
    <property type="nucleotide sequence ID" value="NZ_BAABEN010000014.1"/>
</dbReference>
<sequence>MGKRKKENREEHGRRTAAEETQEQSKATAERMARTQPAAQGTPADVARKHRRRFGHN</sequence>
<evidence type="ECO:0008006" key="4">
    <source>
        <dbReference type="Google" id="ProtNLM"/>
    </source>
</evidence>
<organism evidence="2 3">
    <name type="scientific">Streptomyces chitinivorans</name>
    <dbReference type="NCBI Taxonomy" id="1257027"/>
    <lineage>
        <taxon>Bacteria</taxon>
        <taxon>Bacillati</taxon>
        <taxon>Actinomycetota</taxon>
        <taxon>Actinomycetes</taxon>
        <taxon>Kitasatosporales</taxon>
        <taxon>Streptomycetaceae</taxon>
        <taxon>Streptomyces</taxon>
    </lineage>
</organism>